<dbReference type="Gene3D" id="3.40.390.10">
    <property type="entry name" value="Collagenase (Catalytic Domain)"/>
    <property type="match status" value="1"/>
</dbReference>
<dbReference type="PANTHER" id="PTHR10127:SF831">
    <property type="entry name" value="ZINC METALLOPROTEINASE NAS-37"/>
    <property type="match status" value="1"/>
</dbReference>
<dbReference type="InterPro" id="IPR024079">
    <property type="entry name" value="MetalloPept_cat_dom_sf"/>
</dbReference>
<dbReference type="GO" id="GO:0004222">
    <property type="term" value="F:metalloendopeptidase activity"/>
    <property type="evidence" value="ECO:0007669"/>
    <property type="project" value="InterPro"/>
</dbReference>
<evidence type="ECO:0000259" key="2">
    <source>
        <dbReference type="PROSITE" id="PS51864"/>
    </source>
</evidence>
<reference evidence="3 4" key="1">
    <citation type="journal article" date="2017" name="Curr. Biol.">
        <title>Genome architecture and evolution of a unichromosomal asexual nematode.</title>
        <authorList>
            <person name="Fradin H."/>
            <person name="Zegar C."/>
            <person name="Gutwein M."/>
            <person name="Lucas J."/>
            <person name="Kovtun M."/>
            <person name="Corcoran D."/>
            <person name="Baugh L.R."/>
            <person name="Kiontke K."/>
            <person name="Gunsalus K."/>
            <person name="Fitch D.H."/>
            <person name="Piano F."/>
        </authorList>
    </citation>
    <scope>NUCLEOTIDE SEQUENCE [LARGE SCALE GENOMIC DNA]</scope>
    <source>
        <strain evidence="3">PF1309</strain>
    </source>
</reference>
<evidence type="ECO:0000256" key="1">
    <source>
        <dbReference type="PROSITE-ProRule" id="PRU01211"/>
    </source>
</evidence>
<proteinExistence type="predicted"/>
<name>A0A2A2L854_9BILA</name>
<comment type="caution">
    <text evidence="3">The sequence shown here is derived from an EMBL/GenBank/DDBJ whole genome shotgun (WGS) entry which is preliminary data.</text>
</comment>
<comment type="caution">
    <text evidence="1">Lacks conserved residue(s) required for the propagation of feature annotation.</text>
</comment>
<gene>
    <name evidence="3" type="ORF">WR25_05236</name>
</gene>
<evidence type="ECO:0000313" key="4">
    <source>
        <dbReference type="Proteomes" id="UP000218231"/>
    </source>
</evidence>
<dbReference type="EMBL" id="LIAE01007062">
    <property type="protein sequence ID" value="PAV82359.1"/>
    <property type="molecule type" value="Genomic_DNA"/>
</dbReference>
<dbReference type="InterPro" id="IPR001506">
    <property type="entry name" value="Peptidase_M12A"/>
</dbReference>
<organism evidence="3 4">
    <name type="scientific">Diploscapter pachys</name>
    <dbReference type="NCBI Taxonomy" id="2018661"/>
    <lineage>
        <taxon>Eukaryota</taxon>
        <taxon>Metazoa</taxon>
        <taxon>Ecdysozoa</taxon>
        <taxon>Nematoda</taxon>
        <taxon>Chromadorea</taxon>
        <taxon>Rhabditida</taxon>
        <taxon>Rhabditina</taxon>
        <taxon>Rhabditomorpha</taxon>
        <taxon>Rhabditoidea</taxon>
        <taxon>Rhabditidae</taxon>
        <taxon>Diploscapter</taxon>
    </lineage>
</organism>
<dbReference type="PROSITE" id="PS51864">
    <property type="entry name" value="ASTACIN"/>
    <property type="match status" value="1"/>
</dbReference>
<evidence type="ECO:0000313" key="3">
    <source>
        <dbReference type="EMBL" id="PAV82359.1"/>
    </source>
</evidence>
<feature type="domain" description="Peptidase M12A" evidence="2">
    <location>
        <begin position="1"/>
        <end position="94"/>
    </location>
</feature>
<protein>
    <recommendedName>
        <fullName evidence="2">Peptidase M12A domain-containing protein</fullName>
    </recommendedName>
</protein>
<dbReference type="GO" id="GO:0006508">
    <property type="term" value="P:proteolysis"/>
    <property type="evidence" value="ECO:0007669"/>
    <property type="project" value="InterPro"/>
</dbReference>
<keyword evidence="4" id="KW-1185">Reference proteome</keyword>
<dbReference type="PANTHER" id="PTHR10127">
    <property type="entry name" value="DISCOIDIN, CUB, EGF, LAMININ , AND ZINC METALLOPROTEASE DOMAIN CONTAINING"/>
    <property type="match status" value="1"/>
</dbReference>
<accession>A0A2A2L854</accession>
<dbReference type="AlphaFoldDB" id="A0A2A2L854"/>
<sequence length="411" mass="45023">MEVRSDRDDRVTFSMDDVDPALRDGLAKLNSSTSSNPLIYNFGSVTHSSYDMYTYDGTTDYPMMAQLGQYYLSMGPGIITSYDFDMINKFYNCYDFCPTLFSLPECLNTGNINPRSYCRSCSCPLGFGGATCETHADGGQSLTATEEWQDLVLSVIGPASLDSPGPYVMDSAIIITPPGYNFAQFRFVNFTADCPYCTPGCRDFGLEIKYRNFPQRTSPRVCCNSFEGAAFSSMNNMTAVVLYSSTIDATAVVQYRASLDNITMQPSPPAYEVQSCQSEIPNLLPLPDEVCEVLMIHQSIILPIMDYLSDPIALVEILLTHGNCSNDSSGIEHGMTYTVGCPIVSGAARFFSVFFDMIGVEDDINQAGSYVTAFQIAFNAIHQSVQAGVESVTSEMCPEWVAEDVTTTASP</sequence>
<dbReference type="Proteomes" id="UP000218231">
    <property type="component" value="Unassembled WGS sequence"/>
</dbReference>